<organism evidence="2 3">
    <name type="scientific">Populus alba x Populus x berolinensis</name>
    <dbReference type="NCBI Taxonomy" id="444605"/>
    <lineage>
        <taxon>Eukaryota</taxon>
        <taxon>Viridiplantae</taxon>
        <taxon>Streptophyta</taxon>
        <taxon>Embryophyta</taxon>
        <taxon>Tracheophyta</taxon>
        <taxon>Spermatophyta</taxon>
        <taxon>Magnoliopsida</taxon>
        <taxon>eudicotyledons</taxon>
        <taxon>Gunneridae</taxon>
        <taxon>Pentapetalae</taxon>
        <taxon>rosids</taxon>
        <taxon>fabids</taxon>
        <taxon>Malpighiales</taxon>
        <taxon>Salicaceae</taxon>
        <taxon>Saliceae</taxon>
        <taxon>Populus</taxon>
    </lineage>
</organism>
<keyword evidence="1" id="KW-0732">Signal</keyword>
<dbReference type="AlphaFoldDB" id="A0AAD6PUM4"/>
<sequence>MGSLLTTLLLLRLWETLRALALLRSLLLLPRQLISRLQPEFMEILRTITSGQMDRTVATLSRIDPPPRFMLPLVVDLPWATCLAVAGTDLLYPLSFRILNISFQKLWT</sequence>
<gene>
    <name evidence="2" type="ORF">NC653_038279</name>
</gene>
<name>A0AAD6PUM4_9ROSI</name>
<feature type="chain" id="PRO_5042026613" evidence="1">
    <location>
        <begin position="20"/>
        <end position="108"/>
    </location>
</feature>
<evidence type="ECO:0000256" key="1">
    <source>
        <dbReference type="SAM" id="SignalP"/>
    </source>
</evidence>
<dbReference type="Proteomes" id="UP001164929">
    <property type="component" value="Chromosome 17"/>
</dbReference>
<keyword evidence="3" id="KW-1185">Reference proteome</keyword>
<comment type="caution">
    <text evidence="2">The sequence shown here is derived from an EMBL/GenBank/DDBJ whole genome shotgun (WGS) entry which is preliminary data.</text>
</comment>
<accession>A0AAD6PUM4</accession>
<evidence type="ECO:0000313" key="2">
    <source>
        <dbReference type="EMBL" id="KAJ6960192.1"/>
    </source>
</evidence>
<reference evidence="2" key="1">
    <citation type="journal article" date="2023" name="Mol. Ecol. Resour.">
        <title>Chromosome-level genome assembly of a triploid poplar Populus alba 'Berolinensis'.</title>
        <authorList>
            <person name="Chen S."/>
            <person name="Yu Y."/>
            <person name="Wang X."/>
            <person name="Wang S."/>
            <person name="Zhang T."/>
            <person name="Zhou Y."/>
            <person name="He R."/>
            <person name="Meng N."/>
            <person name="Wang Y."/>
            <person name="Liu W."/>
            <person name="Liu Z."/>
            <person name="Liu J."/>
            <person name="Guo Q."/>
            <person name="Huang H."/>
            <person name="Sederoff R.R."/>
            <person name="Wang G."/>
            <person name="Qu G."/>
            <person name="Chen S."/>
        </authorList>
    </citation>
    <scope>NUCLEOTIDE SEQUENCE</scope>
    <source>
        <strain evidence="2">SC-2020</strain>
    </source>
</reference>
<protein>
    <submittedName>
        <fullName evidence="2">Uncharacterized protein</fullName>
    </submittedName>
</protein>
<proteinExistence type="predicted"/>
<dbReference type="EMBL" id="JAQIZT010000017">
    <property type="protein sequence ID" value="KAJ6960192.1"/>
    <property type="molecule type" value="Genomic_DNA"/>
</dbReference>
<evidence type="ECO:0000313" key="3">
    <source>
        <dbReference type="Proteomes" id="UP001164929"/>
    </source>
</evidence>
<feature type="signal peptide" evidence="1">
    <location>
        <begin position="1"/>
        <end position="19"/>
    </location>
</feature>